<dbReference type="AlphaFoldDB" id="A0A2A6FJ60"/>
<dbReference type="RefSeq" id="WP_006329273.1">
    <property type="nucleotide sequence ID" value="NZ_NWQG01000030.1"/>
</dbReference>
<dbReference type="EMBL" id="NWQG01000030">
    <property type="protein sequence ID" value="PDQ22009.1"/>
    <property type="molecule type" value="Genomic_DNA"/>
</dbReference>
<reference evidence="2 3" key="1">
    <citation type="submission" date="2017-09" db="EMBL/GenBank/DDBJ databases">
        <title>Mesorhizobum sanjuanii sp. nov. isolated from nodules of Lotus tenuis in saline-alkaline lowlands of Flooding Pampa.</title>
        <authorList>
            <person name="Sannazzaro A.I."/>
            <person name="Torres Tejerizo G.A."/>
            <person name="Fontana F."/>
            <person name="Cumpa Velazquez L.M."/>
            <person name="Hansen L."/>
            <person name="Pistorio M."/>
            <person name="Estrella M.J."/>
        </authorList>
    </citation>
    <scope>NUCLEOTIDE SEQUENCE [LARGE SCALE GENOMIC DNA]</scope>
    <source>
        <strain evidence="2 3">BSA136</strain>
    </source>
</reference>
<protein>
    <recommendedName>
        <fullName evidence="1">Bacterial HORMA domain-containing protein</fullName>
    </recommendedName>
</protein>
<proteinExistence type="predicted"/>
<dbReference type="Proteomes" id="UP000219182">
    <property type="component" value="Unassembled WGS sequence"/>
</dbReference>
<accession>A0A2A6FJ60</accession>
<evidence type="ECO:0000259" key="1">
    <source>
        <dbReference type="Pfam" id="PF18138"/>
    </source>
</evidence>
<organism evidence="2 3">
    <name type="scientific">Mesorhizobium sanjuanii</name>
    <dbReference type="NCBI Taxonomy" id="2037900"/>
    <lineage>
        <taxon>Bacteria</taxon>
        <taxon>Pseudomonadati</taxon>
        <taxon>Pseudomonadota</taxon>
        <taxon>Alphaproteobacteria</taxon>
        <taxon>Hyphomicrobiales</taxon>
        <taxon>Phyllobacteriaceae</taxon>
        <taxon>Mesorhizobium</taxon>
    </lineage>
</organism>
<evidence type="ECO:0000313" key="3">
    <source>
        <dbReference type="Proteomes" id="UP000219182"/>
    </source>
</evidence>
<name>A0A2A6FJ60_9HYPH</name>
<comment type="caution">
    <text evidence="2">The sequence shown here is derived from an EMBL/GenBank/DDBJ whole genome shotgun (WGS) entry which is preliminary data.</text>
</comment>
<keyword evidence="3" id="KW-1185">Reference proteome</keyword>
<gene>
    <name evidence="2" type="ORF">CN311_06210</name>
</gene>
<dbReference type="Pfam" id="PF18138">
    <property type="entry name" value="bacHORMA_1"/>
    <property type="match status" value="1"/>
</dbReference>
<feature type="domain" description="Bacterial HORMA" evidence="1">
    <location>
        <begin position="4"/>
        <end position="165"/>
    </location>
</feature>
<sequence>MSATQTASNTSSYTVADVHDVVRQLTTDLKMMANSSGTLSEQTAAEYGHDIEMLATEGYLTAVDVTLLNSLGGEVRAVRYDVDEDTGKITSSRPGGVLWPKTLGGSIRIVLSHTKALTDEAMAAMQKKLKRNWVDSSVDTSHANLKSSGSRDYASNGFGLHRKDWS</sequence>
<dbReference type="InterPro" id="IPR041162">
    <property type="entry name" value="Bact_HORMA_1"/>
</dbReference>
<evidence type="ECO:0000313" key="2">
    <source>
        <dbReference type="EMBL" id="PDQ22009.1"/>
    </source>
</evidence>